<evidence type="ECO:0000313" key="5">
    <source>
        <dbReference type="WBParaSite" id="PgR012_g180_t01"/>
    </source>
</evidence>
<protein>
    <submittedName>
        <fullName evidence="5">Phospholipase A2 domain-containing protein</fullName>
    </submittedName>
</protein>
<keyword evidence="2" id="KW-0443">Lipid metabolism</keyword>
<dbReference type="GO" id="GO:0016042">
    <property type="term" value="P:lipid catabolic process"/>
    <property type="evidence" value="ECO:0007669"/>
    <property type="project" value="UniProtKB-KW"/>
</dbReference>
<dbReference type="InterPro" id="IPR036444">
    <property type="entry name" value="PLipase_A2_dom_sf"/>
</dbReference>
<organism evidence="4 5">
    <name type="scientific">Parascaris univalens</name>
    <name type="common">Nematode worm</name>
    <dbReference type="NCBI Taxonomy" id="6257"/>
    <lineage>
        <taxon>Eukaryota</taxon>
        <taxon>Metazoa</taxon>
        <taxon>Ecdysozoa</taxon>
        <taxon>Nematoda</taxon>
        <taxon>Chromadorea</taxon>
        <taxon>Rhabditida</taxon>
        <taxon>Spirurina</taxon>
        <taxon>Ascaridomorpha</taxon>
        <taxon>Ascaridoidea</taxon>
        <taxon>Ascarididae</taxon>
        <taxon>Parascaris</taxon>
    </lineage>
</organism>
<reference evidence="5" key="1">
    <citation type="submission" date="2022-11" db="UniProtKB">
        <authorList>
            <consortium name="WormBaseParasite"/>
        </authorList>
    </citation>
    <scope>IDENTIFICATION</scope>
</reference>
<evidence type="ECO:0000313" key="4">
    <source>
        <dbReference type="Proteomes" id="UP000887569"/>
    </source>
</evidence>
<sequence>ILFFCTVFVQIAAFRNVAIKTYVLHEENDKKYIVTRAAVTVDTNESPLIFARDTFGFDSDFSATYSGDVMLHCREVPSRHNEVLLGDVQHSTEDSTSVNHEYAKILVDCAATPSVNRKKRRLRRSTSLVAGEDWCSASNVQASSMKYDTVGEETCCRQHEFCPMLIPTGVKKYDLYNHQPYTIRHCQCDLRFESCLKKVNSSTADFIAILYFNSLPRQCFELQRDRICAQWKKYGKCTKYGTALKATFKDLPYY</sequence>
<dbReference type="GO" id="GO:0004623">
    <property type="term" value="F:phospholipase A2 activity"/>
    <property type="evidence" value="ECO:0007669"/>
    <property type="project" value="InterPro"/>
</dbReference>
<dbReference type="PANTHER" id="PTHR12253">
    <property type="entry name" value="RH14732P"/>
    <property type="match status" value="1"/>
</dbReference>
<dbReference type="WBParaSite" id="PgR012_g180_t01">
    <property type="protein sequence ID" value="PgR012_g180_t01"/>
    <property type="gene ID" value="PgR012_g180"/>
</dbReference>
<dbReference type="InterPro" id="IPR016090">
    <property type="entry name" value="PLA2-like_dom"/>
</dbReference>
<keyword evidence="4" id="KW-1185">Reference proteome</keyword>
<dbReference type="AlphaFoldDB" id="A0A915ART4"/>
<proteinExistence type="predicted"/>
<dbReference type="Gene3D" id="1.20.90.10">
    <property type="entry name" value="Phospholipase A2 domain"/>
    <property type="match status" value="1"/>
</dbReference>
<dbReference type="Pfam" id="PF05826">
    <property type="entry name" value="Phospholip_A2_2"/>
    <property type="match status" value="1"/>
</dbReference>
<dbReference type="SUPFAM" id="SSF48619">
    <property type="entry name" value="Phospholipase A2, PLA2"/>
    <property type="match status" value="1"/>
</dbReference>
<dbReference type="GO" id="GO:0006644">
    <property type="term" value="P:phospholipid metabolic process"/>
    <property type="evidence" value="ECO:0007669"/>
    <property type="project" value="InterPro"/>
</dbReference>
<keyword evidence="1" id="KW-0442">Lipid degradation</keyword>
<evidence type="ECO:0000256" key="2">
    <source>
        <dbReference type="ARBA" id="ARBA00023098"/>
    </source>
</evidence>
<evidence type="ECO:0000259" key="3">
    <source>
        <dbReference type="Pfam" id="PF05826"/>
    </source>
</evidence>
<name>A0A915ART4_PARUN</name>
<evidence type="ECO:0000256" key="1">
    <source>
        <dbReference type="ARBA" id="ARBA00022963"/>
    </source>
</evidence>
<accession>A0A915ART4</accession>
<dbReference type="Proteomes" id="UP000887569">
    <property type="component" value="Unplaced"/>
</dbReference>
<dbReference type="GO" id="GO:0050482">
    <property type="term" value="P:arachidonate secretion"/>
    <property type="evidence" value="ECO:0007669"/>
    <property type="project" value="InterPro"/>
</dbReference>
<feature type="domain" description="Phospholipase A2-like central" evidence="3">
    <location>
        <begin position="129"/>
        <end position="222"/>
    </location>
</feature>